<feature type="transmembrane region" description="Helical" evidence="1">
    <location>
        <begin position="106"/>
        <end position="127"/>
    </location>
</feature>
<evidence type="ECO:0000313" key="3">
    <source>
        <dbReference type="Proteomes" id="UP001297422"/>
    </source>
</evidence>
<dbReference type="AlphaFoldDB" id="A0AAJ1ERY7"/>
<evidence type="ECO:0000256" key="1">
    <source>
        <dbReference type="SAM" id="Phobius"/>
    </source>
</evidence>
<gene>
    <name evidence="2" type="ORF">LIQ10_16755</name>
</gene>
<accession>A0AAJ1ERY7</accession>
<proteinExistence type="predicted"/>
<protein>
    <submittedName>
        <fullName evidence="2">Uncharacterized protein</fullName>
    </submittedName>
</protein>
<dbReference type="RefSeq" id="WP_173878449.1">
    <property type="nucleotide sequence ID" value="NZ_JAAIMT010000003.1"/>
</dbReference>
<evidence type="ECO:0000313" key="2">
    <source>
        <dbReference type="EMBL" id="MCB5495366.1"/>
    </source>
</evidence>
<keyword evidence="1" id="KW-0472">Membrane</keyword>
<sequence length="140" mass="16244">MDKITYEKILEYCTKKYGRILVPVERDFVIRSFLESYYQAIEAHKKAHNGMEPNEDELATIINTLTSDTTLHSYADSAQTYYEKLTSTIESSFEKKMGKFEFLKTLGTNLLSSLAYSFLLIFIFWIAKDQIATWLLQLIG</sequence>
<dbReference type="Proteomes" id="UP001297422">
    <property type="component" value="Unassembled WGS sequence"/>
</dbReference>
<name>A0AAJ1ERY7_MEDGN</name>
<reference evidence="2" key="1">
    <citation type="submission" date="2021-10" db="EMBL/GenBank/DDBJ databases">
        <title>Collection of gut derived symbiotic bacterial strains cultured from healthy donors.</title>
        <authorList>
            <person name="Lin H."/>
            <person name="Littmann E."/>
            <person name="Claire K."/>
            <person name="Pamer E."/>
        </authorList>
    </citation>
    <scope>NUCLEOTIDE SEQUENCE</scope>
    <source>
        <strain evidence="2">MSK.23.4</strain>
    </source>
</reference>
<comment type="caution">
    <text evidence="2">The sequence shown here is derived from an EMBL/GenBank/DDBJ whole genome shotgun (WGS) entry which is preliminary data.</text>
</comment>
<keyword evidence="1" id="KW-0812">Transmembrane</keyword>
<organism evidence="2 3">
    <name type="scientific">Mediterraneibacter gnavus</name>
    <name type="common">Ruminococcus gnavus</name>
    <dbReference type="NCBI Taxonomy" id="33038"/>
    <lineage>
        <taxon>Bacteria</taxon>
        <taxon>Bacillati</taxon>
        <taxon>Bacillota</taxon>
        <taxon>Clostridia</taxon>
        <taxon>Lachnospirales</taxon>
        <taxon>Lachnospiraceae</taxon>
        <taxon>Mediterraneibacter</taxon>
    </lineage>
</organism>
<keyword evidence="1" id="KW-1133">Transmembrane helix</keyword>
<dbReference type="EMBL" id="JAJBNC010000038">
    <property type="protein sequence ID" value="MCB5495366.1"/>
    <property type="molecule type" value="Genomic_DNA"/>
</dbReference>